<dbReference type="EMBL" id="JACOIJ010000022">
    <property type="protein sequence ID" value="MBD1430192.1"/>
    <property type="molecule type" value="Genomic_DNA"/>
</dbReference>
<dbReference type="Proteomes" id="UP000651271">
    <property type="component" value="Unassembled WGS sequence"/>
</dbReference>
<protein>
    <recommendedName>
        <fullName evidence="3">Plasmid mobilization relaxosome protein MobC</fullName>
    </recommendedName>
</protein>
<dbReference type="RefSeq" id="WP_190302451.1">
    <property type="nucleotide sequence ID" value="NZ_JACOIJ010000022.1"/>
</dbReference>
<sequence>MNYKKPLNTKNKTEQKRRYYLSLTQSEFSKFVTLSKSLGMSKSKIVRLMLIENSDIMLYNTVELIKTLDFLGCQIAQIRSALEPVIHKYFTHQGQYDNTNNISSSVPIASIEEYLKTLSRIEESFRGLLKLTKKMK</sequence>
<reference evidence="1 2" key="1">
    <citation type="submission" date="2020-08" db="EMBL/GenBank/DDBJ databases">
        <title>Sphingobacterium sp. DN04309 isolated from aquaculture water.</title>
        <authorList>
            <person name="Zhang M."/>
        </authorList>
    </citation>
    <scope>NUCLEOTIDE SEQUENCE [LARGE SCALE GENOMIC DNA]</scope>
    <source>
        <strain evidence="1 2">DN04309</strain>
    </source>
</reference>
<organism evidence="1 2">
    <name type="scientific">Sphingobacterium litopenaei</name>
    <dbReference type="NCBI Taxonomy" id="2763500"/>
    <lineage>
        <taxon>Bacteria</taxon>
        <taxon>Pseudomonadati</taxon>
        <taxon>Bacteroidota</taxon>
        <taxon>Sphingobacteriia</taxon>
        <taxon>Sphingobacteriales</taxon>
        <taxon>Sphingobacteriaceae</taxon>
        <taxon>Sphingobacterium</taxon>
    </lineage>
</organism>
<evidence type="ECO:0000313" key="2">
    <source>
        <dbReference type="Proteomes" id="UP000651271"/>
    </source>
</evidence>
<evidence type="ECO:0000313" key="1">
    <source>
        <dbReference type="EMBL" id="MBD1430192.1"/>
    </source>
</evidence>
<keyword evidence="2" id="KW-1185">Reference proteome</keyword>
<proteinExistence type="predicted"/>
<name>A0ABR7YFV5_9SPHI</name>
<accession>A0ABR7YFV5</accession>
<evidence type="ECO:0008006" key="3">
    <source>
        <dbReference type="Google" id="ProtNLM"/>
    </source>
</evidence>
<comment type="caution">
    <text evidence="1">The sequence shown here is derived from an EMBL/GenBank/DDBJ whole genome shotgun (WGS) entry which is preliminary data.</text>
</comment>
<gene>
    <name evidence="1" type="ORF">H8B04_11550</name>
</gene>